<dbReference type="InterPro" id="IPR036047">
    <property type="entry name" value="F-box-like_dom_sf"/>
</dbReference>
<dbReference type="AlphaFoldDB" id="G7KW92"/>
<dbReference type="InterPro" id="IPR053781">
    <property type="entry name" value="F-box_AtFBL13-like"/>
</dbReference>
<dbReference type="InterPro" id="IPR006566">
    <property type="entry name" value="FBD"/>
</dbReference>
<reference evidence="2 4" key="1">
    <citation type="journal article" date="2011" name="Nature">
        <title>The Medicago genome provides insight into the evolution of rhizobial symbioses.</title>
        <authorList>
            <person name="Young N.D."/>
            <person name="Debelle F."/>
            <person name="Oldroyd G.E."/>
            <person name="Geurts R."/>
            <person name="Cannon S.B."/>
            <person name="Udvardi M.K."/>
            <person name="Benedito V.A."/>
            <person name="Mayer K.F."/>
            <person name="Gouzy J."/>
            <person name="Schoof H."/>
            <person name="Van de Peer Y."/>
            <person name="Proost S."/>
            <person name="Cook D.R."/>
            <person name="Meyers B.C."/>
            <person name="Spannagl M."/>
            <person name="Cheung F."/>
            <person name="De Mita S."/>
            <person name="Krishnakumar V."/>
            <person name="Gundlach H."/>
            <person name="Zhou S."/>
            <person name="Mudge J."/>
            <person name="Bharti A.K."/>
            <person name="Murray J.D."/>
            <person name="Naoumkina M.A."/>
            <person name="Rosen B."/>
            <person name="Silverstein K.A."/>
            <person name="Tang H."/>
            <person name="Rombauts S."/>
            <person name="Zhao P.X."/>
            <person name="Zhou P."/>
            <person name="Barbe V."/>
            <person name="Bardou P."/>
            <person name="Bechner M."/>
            <person name="Bellec A."/>
            <person name="Berger A."/>
            <person name="Berges H."/>
            <person name="Bidwell S."/>
            <person name="Bisseling T."/>
            <person name="Choisne N."/>
            <person name="Couloux A."/>
            <person name="Denny R."/>
            <person name="Deshpande S."/>
            <person name="Dai X."/>
            <person name="Doyle J.J."/>
            <person name="Dudez A.M."/>
            <person name="Farmer A.D."/>
            <person name="Fouteau S."/>
            <person name="Franken C."/>
            <person name="Gibelin C."/>
            <person name="Gish J."/>
            <person name="Goldstein S."/>
            <person name="Gonzalez A.J."/>
            <person name="Green P.J."/>
            <person name="Hallab A."/>
            <person name="Hartog M."/>
            <person name="Hua A."/>
            <person name="Humphray S.J."/>
            <person name="Jeong D.H."/>
            <person name="Jing Y."/>
            <person name="Jocker A."/>
            <person name="Kenton S.M."/>
            <person name="Kim D.J."/>
            <person name="Klee K."/>
            <person name="Lai H."/>
            <person name="Lang C."/>
            <person name="Lin S."/>
            <person name="Macmil S.L."/>
            <person name="Magdelenat G."/>
            <person name="Matthews L."/>
            <person name="McCorrison J."/>
            <person name="Monaghan E.L."/>
            <person name="Mun J.H."/>
            <person name="Najar F.Z."/>
            <person name="Nicholson C."/>
            <person name="Noirot C."/>
            <person name="O'Bleness M."/>
            <person name="Paule C.R."/>
            <person name="Poulain J."/>
            <person name="Prion F."/>
            <person name="Qin B."/>
            <person name="Qu C."/>
            <person name="Retzel E.F."/>
            <person name="Riddle C."/>
            <person name="Sallet E."/>
            <person name="Samain S."/>
            <person name="Samson N."/>
            <person name="Sanders I."/>
            <person name="Saurat O."/>
            <person name="Scarpelli C."/>
            <person name="Schiex T."/>
            <person name="Segurens B."/>
            <person name="Severin A.J."/>
            <person name="Sherrier D.J."/>
            <person name="Shi R."/>
            <person name="Sims S."/>
            <person name="Singer S.R."/>
            <person name="Sinharoy S."/>
            <person name="Sterck L."/>
            <person name="Viollet A."/>
            <person name="Wang B.B."/>
            <person name="Wang K."/>
            <person name="Wang M."/>
            <person name="Wang X."/>
            <person name="Warfsmann J."/>
            <person name="Weissenbach J."/>
            <person name="White D.D."/>
            <person name="White J.D."/>
            <person name="Wiley G.B."/>
            <person name="Wincker P."/>
            <person name="Xing Y."/>
            <person name="Yang L."/>
            <person name="Yao Z."/>
            <person name="Ying F."/>
            <person name="Zhai J."/>
            <person name="Zhou L."/>
            <person name="Zuber A."/>
            <person name="Denarie J."/>
            <person name="Dixon R.A."/>
            <person name="May G.D."/>
            <person name="Schwartz D.C."/>
            <person name="Rogers J."/>
            <person name="Quetier F."/>
            <person name="Town C.D."/>
            <person name="Roe B.A."/>
        </authorList>
    </citation>
    <scope>NUCLEOTIDE SEQUENCE [LARGE SCALE GENOMIC DNA]</scope>
    <source>
        <strain evidence="2">A17</strain>
        <strain evidence="3 4">cv. Jemalong A17</strain>
    </source>
</reference>
<name>G7KW92_MEDTR</name>
<proteinExistence type="predicted"/>
<sequence length="371" mass="42981">MRRRRRISEAATPPAVDKINSLPDEILSQILSLIPVEEAAATSILSKRWTHLWKFTDCIDFTDIILNDTDSTYSFNDSMSSILLSREAAGYHNINKWINFVVQHGLKYLRLGLHISVEDDDDDNTRKSRPVEGFDFSSIGFGLPSLNALHLDDTIFQYFPDFMLLLAGCPNLEHLQVVDIRFIYEEEDSLTIHEFKSLSLPKLISVDITGLESSWFLIQMCIYIIQANQLQHPYDDIPIFHNLTQLTLCYNWELVGLVLQHCPMLQNLKLYKEYRDSRVEEYEGEGEKNWVEPELVPECLSSYLRTCTMDAFPDLQSELMLAKYILKNARMLQIMKIRNGNKAEHLEIEKQLSTFPKASATCEFLFFTYRA</sequence>
<dbReference type="SMART" id="SM00579">
    <property type="entry name" value="FBD"/>
    <property type="match status" value="1"/>
</dbReference>
<evidence type="ECO:0000313" key="4">
    <source>
        <dbReference type="Proteomes" id="UP000002051"/>
    </source>
</evidence>
<accession>A0A0C3WAP1</accession>
<dbReference type="Pfam" id="PF00646">
    <property type="entry name" value="F-box"/>
    <property type="match status" value="1"/>
</dbReference>
<protein>
    <submittedName>
        <fullName evidence="2">F-box/RNI/FBD-like domain protein</fullName>
    </submittedName>
</protein>
<accession>G7KW92</accession>
<dbReference type="Gene3D" id="1.20.1280.50">
    <property type="match status" value="1"/>
</dbReference>
<evidence type="ECO:0000259" key="1">
    <source>
        <dbReference type="PROSITE" id="PS50181"/>
    </source>
</evidence>
<keyword evidence="4" id="KW-1185">Reference proteome</keyword>
<dbReference type="PANTHER" id="PTHR31900:SF34">
    <property type="entry name" value="EMB|CAB62440.1-RELATED"/>
    <property type="match status" value="1"/>
</dbReference>
<dbReference type="PROSITE" id="PS50181">
    <property type="entry name" value="FBOX"/>
    <property type="match status" value="1"/>
</dbReference>
<organism evidence="2 4">
    <name type="scientific">Medicago truncatula</name>
    <name type="common">Barrel medic</name>
    <name type="synonym">Medicago tribuloides</name>
    <dbReference type="NCBI Taxonomy" id="3880"/>
    <lineage>
        <taxon>Eukaryota</taxon>
        <taxon>Viridiplantae</taxon>
        <taxon>Streptophyta</taxon>
        <taxon>Embryophyta</taxon>
        <taxon>Tracheophyta</taxon>
        <taxon>Spermatophyta</taxon>
        <taxon>Magnoliopsida</taxon>
        <taxon>eudicotyledons</taxon>
        <taxon>Gunneridae</taxon>
        <taxon>Pentapetalae</taxon>
        <taxon>rosids</taxon>
        <taxon>fabids</taxon>
        <taxon>Fabales</taxon>
        <taxon>Fabaceae</taxon>
        <taxon>Papilionoideae</taxon>
        <taxon>50 kb inversion clade</taxon>
        <taxon>NPAAA clade</taxon>
        <taxon>Hologalegina</taxon>
        <taxon>IRL clade</taxon>
        <taxon>Trifolieae</taxon>
        <taxon>Medicago</taxon>
    </lineage>
</organism>
<dbReference type="CDD" id="cd22160">
    <property type="entry name" value="F-box_AtFBL13-like"/>
    <property type="match status" value="1"/>
</dbReference>
<reference evidence="3" key="3">
    <citation type="submission" date="2015-04" db="UniProtKB">
        <authorList>
            <consortium name="EnsemblPlants"/>
        </authorList>
    </citation>
    <scope>IDENTIFICATION</scope>
    <source>
        <strain evidence="3">cv. Jemalong A17</strain>
    </source>
</reference>
<dbReference type="InterPro" id="IPR032675">
    <property type="entry name" value="LRR_dom_sf"/>
</dbReference>
<feature type="domain" description="F-box" evidence="1">
    <location>
        <begin position="16"/>
        <end position="52"/>
    </location>
</feature>
<dbReference type="STRING" id="3880.G7KW92"/>
<reference evidence="2 4" key="2">
    <citation type="journal article" date="2014" name="BMC Genomics">
        <title>An improved genome release (version Mt4.0) for the model legume Medicago truncatula.</title>
        <authorList>
            <person name="Tang H."/>
            <person name="Krishnakumar V."/>
            <person name="Bidwell S."/>
            <person name="Rosen B."/>
            <person name="Chan A."/>
            <person name="Zhou S."/>
            <person name="Gentzbittel L."/>
            <person name="Childs K.L."/>
            <person name="Yandell M."/>
            <person name="Gundlach H."/>
            <person name="Mayer K.F."/>
            <person name="Schwartz D.C."/>
            <person name="Town C.D."/>
        </authorList>
    </citation>
    <scope>GENOME REANNOTATION</scope>
    <source>
        <strain evidence="3 4">cv. Jemalong A17</strain>
    </source>
</reference>
<dbReference type="InterPro" id="IPR050232">
    <property type="entry name" value="FBL13/AtMIF1-like"/>
</dbReference>
<dbReference type="SUPFAM" id="SSF52058">
    <property type="entry name" value="L domain-like"/>
    <property type="match status" value="1"/>
</dbReference>
<evidence type="ECO:0000313" key="2">
    <source>
        <dbReference type="EMBL" id="AES80692.2"/>
    </source>
</evidence>
<dbReference type="PANTHER" id="PTHR31900">
    <property type="entry name" value="F-BOX/RNI SUPERFAMILY PROTEIN-RELATED"/>
    <property type="match status" value="1"/>
</dbReference>
<dbReference type="HOGENOM" id="CLU_010721_1_0_1"/>
<dbReference type="PaxDb" id="3880-AES80692"/>
<dbReference type="Gene3D" id="3.80.10.10">
    <property type="entry name" value="Ribonuclease Inhibitor"/>
    <property type="match status" value="1"/>
</dbReference>
<dbReference type="EMBL" id="CM001223">
    <property type="protein sequence ID" value="AES80692.2"/>
    <property type="molecule type" value="Genomic_DNA"/>
</dbReference>
<dbReference type="InterPro" id="IPR001810">
    <property type="entry name" value="F-box_dom"/>
</dbReference>
<evidence type="ECO:0000313" key="3">
    <source>
        <dbReference type="EnsemblPlants" id="AES80692"/>
    </source>
</evidence>
<dbReference type="Proteomes" id="UP000002051">
    <property type="component" value="Unassembled WGS sequence"/>
</dbReference>
<dbReference type="SUPFAM" id="SSF81383">
    <property type="entry name" value="F-box domain"/>
    <property type="match status" value="1"/>
</dbReference>
<dbReference type="EnsemblPlants" id="AES80692">
    <property type="protein sequence ID" value="AES80692"/>
    <property type="gene ID" value="MTR_7g083740"/>
</dbReference>
<dbReference type="Pfam" id="PF08387">
    <property type="entry name" value="FBD"/>
    <property type="match status" value="1"/>
</dbReference>
<gene>
    <name evidence="2" type="ordered locus">MTR_7g083740</name>
</gene>